<sequence length="221" mass="24839">MYKFQQVFLAGVLCAASLQTSAAPQVLQFQALDFSKMQEEQLTQCHTENNDAAVLSFAWADSKNPITLRASFQPWAITKDEQVLLLLVGRCLTDTPDLETPLSQHKLALLQKDMELMAVYPLSAMTPAKQGRLGRMAGIATQMQFELHLDRQRLAEEAVAGNQKLYMQAAIMDKKDYFNKHYSHAYLSMPMTLYLNGQSCAENMSKAENKVCEHITSPSQK</sequence>
<dbReference type="OrthoDB" id="9951788at2"/>
<evidence type="ECO:0000313" key="2">
    <source>
        <dbReference type="EMBL" id="SEH05025.1"/>
    </source>
</evidence>
<keyword evidence="1" id="KW-0732">Signal</keyword>
<evidence type="ECO:0000313" key="3">
    <source>
        <dbReference type="Proteomes" id="UP000236724"/>
    </source>
</evidence>
<accession>A0A1H6F7T8</accession>
<dbReference type="RefSeq" id="WP_146066508.1">
    <property type="nucleotide sequence ID" value="NZ_FMSV02000145.1"/>
</dbReference>
<feature type="signal peptide" evidence="1">
    <location>
        <begin position="1"/>
        <end position="22"/>
    </location>
</feature>
<dbReference type="Proteomes" id="UP000236724">
    <property type="component" value="Unassembled WGS sequence"/>
</dbReference>
<gene>
    <name evidence="2" type="ORF">MBHS_00878</name>
</gene>
<evidence type="ECO:0000256" key="1">
    <source>
        <dbReference type="SAM" id="SignalP"/>
    </source>
</evidence>
<proteinExistence type="predicted"/>
<dbReference type="EMBL" id="FMSV02000145">
    <property type="protein sequence ID" value="SEH05025.1"/>
    <property type="molecule type" value="Genomic_DNA"/>
</dbReference>
<keyword evidence="3" id="KW-1185">Reference proteome</keyword>
<organism evidence="2 3">
    <name type="scientific">Candidatus Venteria ishoeyi</name>
    <dbReference type="NCBI Taxonomy" id="1899563"/>
    <lineage>
        <taxon>Bacteria</taxon>
        <taxon>Pseudomonadati</taxon>
        <taxon>Pseudomonadota</taxon>
        <taxon>Gammaproteobacteria</taxon>
        <taxon>Thiotrichales</taxon>
        <taxon>Thiotrichaceae</taxon>
        <taxon>Venteria</taxon>
    </lineage>
</organism>
<protein>
    <submittedName>
        <fullName evidence="2">Uncharacterized protein</fullName>
    </submittedName>
</protein>
<feature type="chain" id="PRO_5014958304" evidence="1">
    <location>
        <begin position="23"/>
        <end position="221"/>
    </location>
</feature>
<dbReference type="AlphaFoldDB" id="A0A1H6F7T8"/>
<name>A0A1H6F7T8_9GAMM</name>
<reference evidence="2 3" key="1">
    <citation type="submission" date="2016-10" db="EMBL/GenBank/DDBJ databases">
        <authorList>
            <person name="de Groot N.N."/>
        </authorList>
    </citation>
    <scope>NUCLEOTIDE SEQUENCE [LARGE SCALE GENOMIC DNA]</scope>
    <source>
        <strain evidence="2">MBHS1</strain>
    </source>
</reference>